<dbReference type="EMBL" id="JAAIKT010000035">
    <property type="protein sequence ID" value="NEW73733.1"/>
    <property type="molecule type" value="Genomic_DNA"/>
</dbReference>
<keyword evidence="2" id="KW-1185">Reference proteome</keyword>
<reference evidence="1" key="1">
    <citation type="submission" date="2020-02" db="EMBL/GenBank/DDBJ databases">
        <title>A new Streptomyces sp. for controlling soil-borne diseases.</title>
        <authorList>
            <person name="Li X."/>
            <person name="Tian Y."/>
            <person name="Gao K."/>
        </authorList>
    </citation>
    <scope>NUCLEOTIDE SEQUENCE [LARGE SCALE GENOMIC DNA]</scope>
    <source>
        <strain evidence="1">0250</strain>
    </source>
</reference>
<protein>
    <recommendedName>
        <fullName evidence="3">Coenzyme F420 biosynthesis-associated protein</fullName>
    </recommendedName>
</protein>
<evidence type="ECO:0000313" key="2">
    <source>
        <dbReference type="Proteomes" id="UP000476310"/>
    </source>
</evidence>
<dbReference type="RefSeq" id="WP_164430965.1">
    <property type="nucleotide sequence ID" value="NZ_JAAIKT010000035.1"/>
</dbReference>
<comment type="caution">
    <text evidence="1">The sequence shown here is derived from an EMBL/GenBank/DDBJ whole genome shotgun (WGS) entry which is preliminary data.</text>
</comment>
<name>A0A6G4AK49_9ACTN</name>
<accession>A0A6G4AK49</accession>
<dbReference type="Proteomes" id="UP000476310">
    <property type="component" value="Unassembled WGS sequence"/>
</dbReference>
<dbReference type="SUPFAM" id="SSF55486">
    <property type="entry name" value="Metalloproteases ('zincins'), catalytic domain"/>
    <property type="match status" value="1"/>
</dbReference>
<gene>
    <name evidence="1" type="ORF">G4H13_26070</name>
</gene>
<organism evidence="1 2">
    <name type="scientific">Streptomyces rhizosphaericus</name>
    <dbReference type="NCBI Taxonomy" id="114699"/>
    <lineage>
        <taxon>Bacteria</taxon>
        <taxon>Bacillati</taxon>
        <taxon>Actinomycetota</taxon>
        <taxon>Actinomycetes</taxon>
        <taxon>Kitasatosporales</taxon>
        <taxon>Streptomycetaceae</taxon>
        <taxon>Streptomyces</taxon>
        <taxon>Streptomyces violaceusniger group</taxon>
    </lineage>
</organism>
<evidence type="ECO:0000313" key="1">
    <source>
        <dbReference type="EMBL" id="NEW73733.1"/>
    </source>
</evidence>
<sequence length="286" mass="32059">MTVIDVLDETGRERQLADQITGMLEDTAELVSDITALSPPAVLRFRLLSPSAWRAESLAYIRRQIEASFARSSPSPDEEAEARKTEITYRASTLASWWMTEGRTMLDSPGEPQSLIAPKALHHTGLRYADNHLYRLVVHEAVHQWQIASSSPAIMPVPVLDRDLTAPHQGLIYLAEGHADWVVQEVARRLFGTDTAPAADLRRSWRYRGQTALIKWMARRVANADAVERAETQMHDLRGQGLHWVALAIEGAGGVIPFNKVWQDASYVPTADEVAYPERWLSRVGF</sequence>
<dbReference type="AlphaFoldDB" id="A0A6G4AK49"/>
<evidence type="ECO:0008006" key="3">
    <source>
        <dbReference type="Google" id="ProtNLM"/>
    </source>
</evidence>
<proteinExistence type="predicted"/>